<sequence length="76" mass="8614">MTEYTKEEQAATDLLAITRSMVRIHVGKTRMVPHFSAVIKASMLQPRPQPQPQPQPCLVLAYFITKLKGLRNAKTH</sequence>
<protein>
    <submittedName>
        <fullName evidence="1">Uncharacterized protein</fullName>
    </submittedName>
</protein>
<dbReference type="Proteomes" id="UP000324222">
    <property type="component" value="Unassembled WGS sequence"/>
</dbReference>
<keyword evidence="2" id="KW-1185">Reference proteome</keyword>
<evidence type="ECO:0000313" key="2">
    <source>
        <dbReference type="Proteomes" id="UP000324222"/>
    </source>
</evidence>
<comment type="caution">
    <text evidence="1">The sequence shown here is derived from an EMBL/GenBank/DDBJ whole genome shotgun (WGS) entry which is preliminary data.</text>
</comment>
<proteinExistence type="predicted"/>
<organism evidence="1 2">
    <name type="scientific">Portunus trituberculatus</name>
    <name type="common">Swimming crab</name>
    <name type="synonym">Neptunus trituberculatus</name>
    <dbReference type="NCBI Taxonomy" id="210409"/>
    <lineage>
        <taxon>Eukaryota</taxon>
        <taxon>Metazoa</taxon>
        <taxon>Ecdysozoa</taxon>
        <taxon>Arthropoda</taxon>
        <taxon>Crustacea</taxon>
        <taxon>Multicrustacea</taxon>
        <taxon>Malacostraca</taxon>
        <taxon>Eumalacostraca</taxon>
        <taxon>Eucarida</taxon>
        <taxon>Decapoda</taxon>
        <taxon>Pleocyemata</taxon>
        <taxon>Brachyura</taxon>
        <taxon>Eubrachyura</taxon>
        <taxon>Portunoidea</taxon>
        <taxon>Portunidae</taxon>
        <taxon>Portuninae</taxon>
        <taxon>Portunus</taxon>
    </lineage>
</organism>
<name>A0A5B7HYE5_PORTR</name>
<evidence type="ECO:0000313" key="1">
    <source>
        <dbReference type="EMBL" id="MPC75003.1"/>
    </source>
</evidence>
<dbReference type="AlphaFoldDB" id="A0A5B7HYE5"/>
<dbReference type="EMBL" id="VSRR010040161">
    <property type="protein sequence ID" value="MPC75003.1"/>
    <property type="molecule type" value="Genomic_DNA"/>
</dbReference>
<accession>A0A5B7HYE5</accession>
<gene>
    <name evidence="1" type="ORF">E2C01_069386</name>
</gene>
<reference evidence="1 2" key="1">
    <citation type="submission" date="2019-05" db="EMBL/GenBank/DDBJ databases">
        <title>Another draft genome of Portunus trituberculatus and its Hox gene families provides insights of decapod evolution.</title>
        <authorList>
            <person name="Jeong J.-H."/>
            <person name="Song I."/>
            <person name="Kim S."/>
            <person name="Choi T."/>
            <person name="Kim D."/>
            <person name="Ryu S."/>
            <person name="Kim W."/>
        </authorList>
    </citation>
    <scope>NUCLEOTIDE SEQUENCE [LARGE SCALE GENOMIC DNA]</scope>
    <source>
        <tissue evidence="1">Muscle</tissue>
    </source>
</reference>